<protein>
    <submittedName>
        <fullName evidence="2">Uncharacterized protein</fullName>
    </submittedName>
</protein>
<dbReference type="Proteomes" id="UP000076727">
    <property type="component" value="Unassembled WGS sequence"/>
</dbReference>
<dbReference type="AlphaFoldDB" id="A0A165LS09"/>
<dbReference type="EMBL" id="KV429119">
    <property type="protein sequence ID" value="KZT64782.1"/>
    <property type="molecule type" value="Genomic_DNA"/>
</dbReference>
<accession>A0A165LS09</accession>
<proteinExistence type="predicted"/>
<organism evidence="2 3">
    <name type="scientific">Daedalea quercina L-15889</name>
    <dbReference type="NCBI Taxonomy" id="1314783"/>
    <lineage>
        <taxon>Eukaryota</taxon>
        <taxon>Fungi</taxon>
        <taxon>Dikarya</taxon>
        <taxon>Basidiomycota</taxon>
        <taxon>Agaricomycotina</taxon>
        <taxon>Agaricomycetes</taxon>
        <taxon>Polyporales</taxon>
        <taxon>Fomitopsis</taxon>
    </lineage>
</organism>
<name>A0A165LS09_9APHY</name>
<sequence>MQIPDNALLIWGRSNTAEFLKAYDKNESERTGFVDELPLTVSIFENSFTQTFNNAIFQTAYGNTLADERVPRLERREASTASSLGQCVMTSLEKMGTERQVIIATGRQTSSTRYPPHASTSSTPRATASSTPCASASSTPHASASPLPHVSTSSTPLASSTGSAQNVYLGNVPITILDITERSRAQSKVPKFESSMRVMYCDELIEVMFEEKKDPSSLCGALWVDDKLRVPEITAQFFLFPKEKLEDLRSAAADPVMKYDGQLLAKHFRDKGMGTYILLRYEQGSEALQVLERFEPLLRFCVKFIRVQQARAENIAVHFMGTDDEQQAFTSKTMGDLLKLAMGVSGVSAENTMQSLGMRIVQTCMTLAAEASLAERRGNDKERMSPPLIAVDPCDEDVDTENMDGIMELFRSEVEALKGSAADRRDLKRKRLHNASKTGVLHIPEYVSLTEKEQSLDM</sequence>
<gene>
    <name evidence="2" type="ORF">DAEQUDRAFT_583243</name>
</gene>
<feature type="compositionally biased region" description="Low complexity" evidence="1">
    <location>
        <begin position="115"/>
        <end position="149"/>
    </location>
</feature>
<evidence type="ECO:0000313" key="2">
    <source>
        <dbReference type="EMBL" id="KZT64782.1"/>
    </source>
</evidence>
<evidence type="ECO:0000313" key="3">
    <source>
        <dbReference type="Proteomes" id="UP000076727"/>
    </source>
</evidence>
<feature type="compositionally biased region" description="Polar residues" evidence="1">
    <location>
        <begin position="150"/>
        <end position="162"/>
    </location>
</feature>
<evidence type="ECO:0000256" key="1">
    <source>
        <dbReference type="SAM" id="MobiDB-lite"/>
    </source>
</evidence>
<reference evidence="2 3" key="1">
    <citation type="journal article" date="2016" name="Mol. Biol. Evol.">
        <title>Comparative Genomics of Early-Diverging Mushroom-Forming Fungi Provides Insights into the Origins of Lignocellulose Decay Capabilities.</title>
        <authorList>
            <person name="Nagy L.G."/>
            <person name="Riley R."/>
            <person name="Tritt A."/>
            <person name="Adam C."/>
            <person name="Daum C."/>
            <person name="Floudas D."/>
            <person name="Sun H."/>
            <person name="Yadav J.S."/>
            <person name="Pangilinan J."/>
            <person name="Larsson K.H."/>
            <person name="Matsuura K."/>
            <person name="Barry K."/>
            <person name="Labutti K."/>
            <person name="Kuo R."/>
            <person name="Ohm R.A."/>
            <person name="Bhattacharya S.S."/>
            <person name="Shirouzu T."/>
            <person name="Yoshinaga Y."/>
            <person name="Martin F.M."/>
            <person name="Grigoriev I.V."/>
            <person name="Hibbett D.S."/>
        </authorList>
    </citation>
    <scope>NUCLEOTIDE SEQUENCE [LARGE SCALE GENOMIC DNA]</scope>
    <source>
        <strain evidence="2 3">L-15889</strain>
    </source>
</reference>
<feature type="region of interest" description="Disordered" evidence="1">
    <location>
        <begin position="106"/>
        <end position="162"/>
    </location>
</feature>
<keyword evidence="3" id="KW-1185">Reference proteome</keyword>